<dbReference type="RefSeq" id="WP_261493748.1">
    <property type="nucleotide sequence ID" value="NZ_JAOCQF010000001.1"/>
</dbReference>
<sequence>MSPRGIRPRLASLFARKGPDAEGGPSQAVPGGRIADRIGSSAAVIVGNLFGGQLLRLAGNLVLSRILFPEAFGLMTLVTAVIVGVTMFSDVGIKPSIQQSKRGDDQVFLDTAWTIQILRSFALWIACCLLSWPAGQFFNEPMLTQLLPVASFSLVVMGFFPTREDTASRHLKIGRVMAIDLVSQALGLVVIIGLAWWLRSVWAMAFGMVIGAVIKLVLYDLLLPGPRNRLCWEREARIELIHFGKWIFLSTAFSFLLSQSDKMILGKFITLEGIGIYNVGFFIAAAPMMIATSMNGRIMLPLCRDHPPGKSATDFALVRRVRVRFTMAFLACQLALSLLGVTIIEILYDDRFHASGGVVVAVALMNIPFLIGMTYENAAMASGDSRAVFALNATRAILQTGLFLAGIQIGGLTGAFVGFAAGHLLAHAMVIRIAVKHGAWDPLHDAAMALIGAGGAALALWVHADDLALLAGFLS</sequence>
<keyword evidence="6 7" id="KW-0472">Membrane</keyword>
<evidence type="ECO:0000256" key="4">
    <source>
        <dbReference type="ARBA" id="ARBA00022692"/>
    </source>
</evidence>
<keyword evidence="5 7" id="KW-1133">Transmembrane helix</keyword>
<feature type="transmembrane region" description="Helical" evidence="7">
    <location>
        <begin position="201"/>
        <end position="219"/>
    </location>
</feature>
<dbReference type="PANTHER" id="PTHR30250:SF10">
    <property type="entry name" value="LIPOPOLYSACCHARIDE BIOSYNTHESIS PROTEIN WZXC"/>
    <property type="match status" value="1"/>
</dbReference>
<gene>
    <name evidence="8" type="ORF">N5I32_02185</name>
</gene>
<feature type="transmembrane region" description="Helical" evidence="7">
    <location>
        <begin position="71"/>
        <end position="91"/>
    </location>
</feature>
<dbReference type="EMBL" id="JAOCQF010000001">
    <property type="protein sequence ID" value="MCT8328314.1"/>
    <property type="molecule type" value="Genomic_DNA"/>
</dbReference>
<evidence type="ECO:0000256" key="5">
    <source>
        <dbReference type="ARBA" id="ARBA00022989"/>
    </source>
</evidence>
<evidence type="ECO:0000313" key="8">
    <source>
        <dbReference type="EMBL" id="MCT8328314.1"/>
    </source>
</evidence>
<dbReference type="PANTHER" id="PTHR30250">
    <property type="entry name" value="PST FAMILY PREDICTED COLANIC ACID TRANSPORTER"/>
    <property type="match status" value="1"/>
</dbReference>
<comment type="caution">
    <text evidence="8">The sequence shown here is derived from an EMBL/GenBank/DDBJ whole genome shotgun (WGS) entry which is preliminary data.</text>
</comment>
<accession>A0ABT2NHC3</accession>
<evidence type="ECO:0000256" key="2">
    <source>
        <dbReference type="ARBA" id="ARBA00007430"/>
    </source>
</evidence>
<evidence type="ECO:0000256" key="6">
    <source>
        <dbReference type="ARBA" id="ARBA00023136"/>
    </source>
</evidence>
<evidence type="ECO:0000256" key="1">
    <source>
        <dbReference type="ARBA" id="ARBA00004651"/>
    </source>
</evidence>
<keyword evidence="9" id="KW-1185">Reference proteome</keyword>
<comment type="subcellular location">
    <subcellularLocation>
        <location evidence="1">Cell membrane</location>
        <topology evidence="1">Multi-pass membrane protein</topology>
    </subcellularLocation>
</comment>
<proteinExistence type="inferred from homology"/>
<dbReference type="Pfam" id="PF13440">
    <property type="entry name" value="Polysacc_synt_3"/>
    <property type="match status" value="1"/>
</dbReference>
<comment type="similarity">
    <text evidence="2">Belongs to the polysaccharide synthase family.</text>
</comment>
<evidence type="ECO:0000256" key="7">
    <source>
        <dbReference type="SAM" id="Phobius"/>
    </source>
</evidence>
<feature type="transmembrane region" description="Helical" evidence="7">
    <location>
        <begin position="354"/>
        <end position="375"/>
    </location>
</feature>
<feature type="transmembrane region" description="Helical" evidence="7">
    <location>
        <begin position="240"/>
        <end position="257"/>
    </location>
</feature>
<feature type="transmembrane region" description="Helical" evidence="7">
    <location>
        <begin position="447"/>
        <end position="464"/>
    </location>
</feature>
<protein>
    <submittedName>
        <fullName evidence="8">Oligosaccharide flippase family protein</fullName>
    </submittedName>
</protein>
<feature type="transmembrane region" description="Helical" evidence="7">
    <location>
        <begin position="144"/>
        <end position="161"/>
    </location>
</feature>
<organism evidence="8 9">
    <name type="scientific">Albidovulum sediminis</name>
    <dbReference type="NCBI Taxonomy" id="3066345"/>
    <lineage>
        <taxon>Bacteria</taxon>
        <taxon>Pseudomonadati</taxon>
        <taxon>Pseudomonadota</taxon>
        <taxon>Alphaproteobacteria</taxon>
        <taxon>Rhodobacterales</taxon>
        <taxon>Paracoccaceae</taxon>
        <taxon>Albidovulum</taxon>
    </lineage>
</organism>
<dbReference type="InterPro" id="IPR050833">
    <property type="entry name" value="Poly_Biosynth_Transport"/>
</dbReference>
<evidence type="ECO:0000256" key="3">
    <source>
        <dbReference type="ARBA" id="ARBA00022475"/>
    </source>
</evidence>
<keyword evidence="3" id="KW-1003">Cell membrane</keyword>
<keyword evidence="4 7" id="KW-0812">Transmembrane</keyword>
<feature type="transmembrane region" description="Helical" evidence="7">
    <location>
        <begin position="327"/>
        <end position="348"/>
    </location>
</feature>
<evidence type="ECO:0000313" key="9">
    <source>
        <dbReference type="Proteomes" id="UP001205601"/>
    </source>
</evidence>
<dbReference type="Proteomes" id="UP001205601">
    <property type="component" value="Unassembled WGS sequence"/>
</dbReference>
<name>A0ABT2NHC3_9RHOB</name>
<reference evidence="9" key="1">
    <citation type="submission" date="2023-07" db="EMBL/GenBank/DDBJ databases">
        <title>Defluviimonas sediminis sp. nov., isolated from mangrove sediment.</title>
        <authorList>
            <person name="Liu L."/>
            <person name="Li J."/>
            <person name="Huang Y."/>
            <person name="Pan J."/>
            <person name="Li M."/>
        </authorList>
    </citation>
    <scope>NUCLEOTIDE SEQUENCE [LARGE SCALE GENOMIC DNA]</scope>
    <source>
        <strain evidence="9">FT324</strain>
    </source>
</reference>
<feature type="transmembrane region" description="Helical" evidence="7">
    <location>
        <begin position="173"/>
        <end position="195"/>
    </location>
</feature>
<feature type="transmembrane region" description="Helical" evidence="7">
    <location>
        <begin position="269"/>
        <end position="290"/>
    </location>
</feature>